<sequence>MPQVVFMISMTITLGFPILLSFLPSSKRRNWSRMTTTAVKASFFVSLIPATIYLHLESEAVTTLWHWMNTQAFSVELDLLLDHYSLFFMPVALYVTWSILEFALWYMHDDPHQDKFFKYLLMFLIFMMILVTANNLFQLFIGWEGVGVMSFLLIGWWYGRANANTASLQAIIYNRMGDVGFVVSMCWFATSMGTWQISQIAALSEKPSVLIPLFGLIIAAMGKSSQFFLHPWLPAAMEGPTPVSALLHSSTMVVAGIFLLIRFHVVMQNSQLALTVCLYLGALTTLFAATCALTQNDIKKIVAFSTSSQLGLMMVALGLNQPHLAFLHICTHAFFKAMLFMCSGAIIHSFHDEQDIRKMGGLLYTLPGLTTYFMIGNLALVGTPFLAGFFSKDAIIEALGTSFLNAGALAMTLLATCFTATYTFRMLNLVALGYPRTPALIPIMETTMPTNAIKRLAWGSIVAGFIIAYNTVPYKTAVLTMPWYIKLAALLVTILGYIFAKETLSLTSQQGKTDAKTFLHRFITSLWFYSMMVHRCMPQFKLLLSQKIAEFQKTWSETLGPQGLSFVILLMLTALFAYRMTAKTFFKMIALLVIAYLSFKFV</sequence>
<evidence type="ECO:0000256" key="10">
    <source>
        <dbReference type="ARBA" id="ARBA00022989"/>
    </source>
</evidence>
<evidence type="ECO:0000256" key="13">
    <source>
        <dbReference type="ARBA" id="ARBA00023128"/>
    </source>
</evidence>
<comment type="function">
    <text evidence="16">Core subunit of the mitochondrial membrane respiratory chain NADH dehydrogenase (Complex I) which catalyzes electron transfer from NADH through the respiratory chain, using ubiquinone as an electron acceptor. Essential for the catalytic activity and assembly of complex I.</text>
</comment>
<dbReference type="PANTHER" id="PTHR42829:SF2">
    <property type="entry name" value="NADH-UBIQUINONE OXIDOREDUCTASE CHAIN 5"/>
    <property type="match status" value="1"/>
</dbReference>
<feature type="transmembrane region" description="Helical" evidence="16">
    <location>
        <begin position="483"/>
        <end position="500"/>
    </location>
</feature>
<geneLocation type="mitochondrion" evidence="20"/>
<dbReference type="GO" id="GO:0003954">
    <property type="term" value="F:NADH dehydrogenase activity"/>
    <property type="evidence" value="ECO:0007669"/>
    <property type="project" value="TreeGrafter"/>
</dbReference>
<feature type="transmembrane region" description="Helical" evidence="16">
    <location>
        <begin position="116"/>
        <end position="133"/>
    </location>
</feature>
<keyword evidence="13 16" id="KW-0496">Mitochondrion</keyword>
<evidence type="ECO:0000256" key="11">
    <source>
        <dbReference type="ARBA" id="ARBA00023027"/>
    </source>
</evidence>
<dbReference type="GeneID" id="10610115"/>
<feature type="domain" description="NADH dehydrogenase subunit 5 C-terminal" evidence="19">
    <location>
        <begin position="422"/>
        <end position="596"/>
    </location>
</feature>
<feature type="transmembrane region" description="Helical" evidence="16">
    <location>
        <begin position="139"/>
        <end position="158"/>
    </location>
</feature>
<comment type="similarity">
    <text evidence="16">Belongs to the complex I subunit 5 family.</text>
</comment>
<dbReference type="InterPro" id="IPR001516">
    <property type="entry name" value="Proton_antipo_N"/>
</dbReference>
<name>F3Y6Q2_9TELE</name>
<evidence type="ECO:0000256" key="15">
    <source>
        <dbReference type="ARBA" id="ARBA00049551"/>
    </source>
</evidence>
<dbReference type="InterPro" id="IPR001750">
    <property type="entry name" value="ND/Mrp_TM"/>
</dbReference>
<evidence type="ECO:0000256" key="3">
    <source>
        <dbReference type="ARBA" id="ARBA00021096"/>
    </source>
</evidence>
<dbReference type="EC" id="7.1.1.2" evidence="2 16"/>
<feature type="transmembrane region" description="Helical" evidence="16">
    <location>
        <begin position="179"/>
        <end position="197"/>
    </location>
</feature>
<feature type="transmembrane region" description="Helical" evidence="16">
    <location>
        <begin position="209"/>
        <end position="233"/>
    </location>
</feature>
<evidence type="ECO:0000256" key="6">
    <source>
        <dbReference type="ARBA" id="ARBA00022692"/>
    </source>
</evidence>
<feature type="transmembrane region" description="Helical" evidence="16">
    <location>
        <begin position="407"/>
        <end position="431"/>
    </location>
</feature>
<proteinExistence type="inferred from homology"/>
<evidence type="ECO:0000313" key="20">
    <source>
        <dbReference type="EMBL" id="BAK23053.1"/>
    </source>
</evidence>
<feature type="transmembrane region" description="Helical" evidence="16">
    <location>
        <begin position="301"/>
        <end position="319"/>
    </location>
</feature>
<evidence type="ECO:0000256" key="9">
    <source>
        <dbReference type="ARBA" id="ARBA00022982"/>
    </source>
</evidence>
<gene>
    <name evidence="20" type="primary">ND5</name>
</gene>
<dbReference type="GO" id="GO:0005743">
    <property type="term" value="C:mitochondrial inner membrane"/>
    <property type="evidence" value="ECO:0007669"/>
    <property type="project" value="UniProtKB-SubCell"/>
</dbReference>
<feature type="transmembrane region" description="Helical" evidence="16">
    <location>
        <begin position="521"/>
        <end position="540"/>
    </location>
</feature>
<keyword evidence="9" id="KW-0249">Electron transport</keyword>
<evidence type="ECO:0000256" key="16">
    <source>
        <dbReference type="RuleBase" id="RU003404"/>
    </source>
</evidence>
<evidence type="ECO:0000256" key="8">
    <source>
        <dbReference type="ARBA" id="ARBA00022967"/>
    </source>
</evidence>
<keyword evidence="12 16" id="KW-0830">Ubiquinone</keyword>
<keyword evidence="14 16" id="KW-0472">Membrane</keyword>
<evidence type="ECO:0000256" key="12">
    <source>
        <dbReference type="ARBA" id="ARBA00023075"/>
    </source>
</evidence>
<dbReference type="InterPro" id="IPR003945">
    <property type="entry name" value="NU5C-like"/>
</dbReference>
<dbReference type="PRINTS" id="PR01434">
    <property type="entry name" value="NADHDHGNASE5"/>
</dbReference>
<dbReference type="PANTHER" id="PTHR42829">
    <property type="entry name" value="NADH-UBIQUINONE OXIDOREDUCTASE CHAIN 5"/>
    <property type="match status" value="1"/>
</dbReference>
<evidence type="ECO:0000256" key="4">
    <source>
        <dbReference type="ARBA" id="ARBA00022448"/>
    </source>
</evidence>
<keyword evidence="6 16" id="KW-0812">Transmembrane</keyword>
<keyword evidence="8" id="KW-1278">Translocase</keyword>
<feature type="transmembrane region" description="Helical" evidence="16">
    <location>
        <begin position="37"/>
        <end position="56"/>
    </location>
</feature>
<feature type="transmembrane region" description="Helical" evidence="16">
    <location>
        <begin position="325"/>
        <end position="350"/>
    </location>
</feature>
<evidence type="ECO:0000259" key="18">
    <source>
        <dbReference type="Pfam" id="PF00662"/>
    </source>
</evidence>
<dbReference type="GO" id="GO:0008137">
    <property type="term" value="F:NADH dehydrogenase (ubiquinone) activity"/>
    <property type="evidence" value="ECO:0007669"/>
    <property type="project" value="UniProtKB-EC"/>
</dbReference>
<comment type="subcellular location">
    <subcellularLocation>
        <location evidence="1">Mitochondrion inner membrane</location>
        <topology evidence="1">Multi-pass membrane protein</topology>
    </subcellularLocation>
</comment>
<feature type="transmembrane region" description="Helical" evidence="16">
    <location>
        <begin position="452"/>
        <end position="471"/>
    </location>
</feature>
<keyword evidence="11 16" id="KW-0520">NAD</keyword>
<feature type="transmembrane region" description="Helical" evidence="16">
    <location>
        <begin position="362"/>
        <end position="387"/>
    </location>
</feature>
<dbReference type="GO" id="GO:0042773">
    <property type="term" value="P:ATP synthesis coupled electron transport"/>
    <property type="evidence" value="ECO:0007669"/>
    <property type="project" value="InterPro"/>
</dbReference>
<dbReference type="AlphaFoldDB" id="F3Y6Q2"/>
<feature type="transmembrane region" description="Helical" evidence="16">
    <location>
        <begin position="560"/>
        <end position="578"/>
    </location>
</feature>
<evidence type="ECO:0000259" key="19">
    <source>
        <dbReference type="Pfam" id="PF06455"/>
    </source>
</evidence>
<feature type="transmembrane region" description="Helical" evidence="16">
    <location>
        <begin position="6"/>
        <end position="25"/>
    </location>
</feature>
<organism evidence="20">
    <name type="scientific">Luciosoma bleekeri</name>
    <dbReference type="NCBI Taxonomy" id="643386"/>
    <lineage>
        <taxon>Eukaryota</taxon>
        <taxon>Metazoa</taxon>
        <taxon>Chordata</taxon>
        <taxon>Craniata</taxon>
        <taxon>Vertebrata</taxon>
        <taxon>Euteleostomi</taxon>
        <taxon>Actinopterygii</taxon>
        <taxon>Neopterygii</taxon>
        <taxon>Teleostei</taxon>
        <taxon>Ostariophysi</taxon>
        <taxon>Cypriniformes</taxon>
        <taxon>Danionidae</taxon>
        <taxon>Chedrinae</taxon>
        <taxon>Luciosoma</taxon>
    </lineage>
</organism>
<evidence type="ECO:0000256" key="14">
    <source>
        <dbReference type="ARBA" id="ARBA00023136"/>
    </source>
</evidence>
<dbReference type="EMBL" id="AP011399">
    <property type="protein sequence ID" value="BAK23053.1"/>
    <property type="molecule type" value="Genomic_DNA"/>
</dbReference>
<feature type="transmembrane region" description="Helical" evidence="16">
    <location>
        <begin position="84"/>
        <end position="104"/>
    </location>
</feature>
<feature type="domain" description="NADH:quinone oxidoreductase/Mrp antiporter transmembrane" evidence="17">
    <location>
        <begin position="133"/>
        <end position="417"/>
    </location>
</feature>
<keyword evidence="5" id="KW-0679">Respiratory chain</keyword>
<reference evidence="20" key="1">
    <citation type="journal article" date="2010" name="Mol. Phylogenet. Evol.">
        <title>Systematics of the subfamily Danioninae (Teleostei: Cypriniformes: Cyprinidae).</title>
        <authorList>
            <person name="Tang K.L."/>
            <person name="Agnew M.K."/>
            <person name="Hirt M.V."/>
            <person name="Sado T."/>
            <person name="Schneider L.M."/>
            <person name="Freyhof J."/>
            <person name="Sulaiman Z."/>
            <person name="Swartz E."/>
            <person name="Vidthayanon C."/>
            <person name="Miya M."/>
            <person name="Saitoh K."/>
            <person name="Simons A.M."/>
            <person name="Wood R.M."/>
            <person name="Mayden R.L."/>
        </authorList>
    </citation>
    <scope>NUCLEOTIDE SEQUENCE</scope>
    <source>
        <strain evidence="20">CBM ZF 11202</strain>
    </source>
</reference>
<evidence type="ECO:0000256" key="1">
    <source>
        <dbReference type="ARBA" id="ARBA00004448"/>
    </source>
</evidence>
<dbReference type="Pfam" id="PF00361">
    <property type="entry name" value="Proton_antipo_M"/>
    <property type="match status" value="1"/>
</dbReference>
<dbReference type="RefSeq" id="YP_004465151.1">
    <property type="nucleotide sequence ID" value="NC_015541.1"/>
</dbReference>
<dbReference type="InterPro" id="IPR018393">
    <property type="entry name" value="NADHpl_OxRdtase_5_subgr"/>
</dbReference>
<protein>
    <recommendedName>
        <fullName evidence="3 16">NADH-ubiquinone oxidoreductase chain 5</fullName>
        <ecNumber evidence="2 16">7.1.1.2</ecNumber>
    </recommendedName>
</protein>
<dbReference type="CTD" id="4540"/>
<evidence type="ECO:0000256" key="2">
    <source>
        <dbReference type="ARBA" id="ARBA00012944"/>
    </source>
</evidence>
<dbReference type="GO" id="GO:0015990">
    <property type="term" value="P:electron transport coupled proton transport"/>
    <property type="evidence" value="ECO:0007669"/>
    <property type="project" value="TreeGrafter"/>
</dbReference>
<keyword evidence="4 16" id="KW-0813">Transport</keyword>
<keyword evidence="7" id="KW-0999">Mitochondrion inner membrane</keyword>
<keyword evidence="10 16" id="KW-1133">Transmembrane helix</keyword>
<evidence type="ECO:0000256" key="5">
    <source>
        <dbReference type="ARBA" id="ARBA00022660"/>
    </source>
</evidence>
<dbReference type="NCBIfam" id="TIGR01974">
    <property type="entry name" value="NDH_I_L"/>
    <property type="match status" value="1"/>
</dbReference>
<comment type="catalytic activity">
    <reaction evidence="15 16">
        <text>a ubiquinone + NADH + 5 H(+)(in) = a ubiquinol + NAD(+) + 4 H(+)(out)</text>
        <dbReference type="Rhea" id="RHEA:29091"/>
        <dbReference type="Rhea" id="RHEA-COMP:9565"/>
        <dbReference type="Rhea" id="RHEA-COMP:9566"/>
        <dbReference type="ChEBI" id="CHEBI:15378"/>
        <dbReference type="ChEBI" id="CHEBI:16389"/>
        <dbReference type="ChEBI" id="CHEBI:17976"/>
        <dbReference type="ChEBI" id="CHEBI:57540"/>
        <dbReference type="ChEBI" id="CHEBI:57945"/>
        <dbReference type="EC" id="7.1.1.2"/>
    </reaction>
</comment>
<feature type="transmembrane region" description="Helical" evidence="16">
    <location>
        <begin position="272"/>
        <end position="294"/>
    </location>
</feature>
<evidence type="ECO:0000256" key="7">
    <source>
        <dbReference type="ARBA" id="ARBA00022792"/>
    </source>
</evidence>
<accession>F3Y6Q2</accession>
<dbReference type="InterPro" id="IPR010934">
    <property type="entry name" value="NADH_DH_su5_C"/>
</dbReference>
<feature type="domain" description="NADH-Ubiquinone oxidoreductase (complex I) chain 5 N-terminal" evidence="18">
    <location>
        <begin position="67"/>
        <end position="117"/>
    </location>
</feature>
<feature type="transmembrane region" description="Helical" evidence="16">
    <location>
        <begin position="245"/>
        <end position="266"/>
    </location>
</feature>
<dbReference type="Pfam" id="PF06455">
    <property type="entry name" value="NADH5_C"/>
    <property type="match status" value="1"/>
</dbReference>
<dbReference type="Pfam" id="PF00662">
    <property type="entry name" value="Proton_antipo_N"/>
    <property type="match status" value="1"/>
</dbReference>
<evidence type="ECO:0000259" key="17">
    <source>
        <dbReference type="Pfam" id="PF00361"/>
    </source>
</evidence>